<dbReference type="InterPro" id="IPR011453">
    <property type="entry name" value="DUF1559"/>
</dbReference>
<gene>
    <name evidence="3" type="ORF">SAMN06265222_101473</name>
</gene>
<dbReference type="PANTHER" id="PTHR30093:SF2">
    <property type="entry name" value="TYPE II SECRETION SYSTEM PROTEIN H"/>
    <property type="match status" value="1"/>
</dbReference>
<dbReference type="NCBIfam" id="TIGR02532">
    <property type="entry name" value="IV_pilin_GFxxxE"/>
    <property type="match status" value="1"/>
</dbReference>
<dbReference type="EMBL" id="FXUG01000001">
    <property type="protein sequence ID" value="SMP40558.1"/>
    <property type="molecule type" value="Genomic_DNA"/>
</dbReference>
<dbReference type="Proteomes" id="UP001158067">
    <property type="component" value="Unassembled WGS sequence"/>
</dbReference>
<dbReference type="PROSITE" id="PS00409">
    <property type="entry name" value="PROKAR_NTER_METHYL"/>
    <property type="match status" value="1"/>
</dbReference>
<dbReference type="Pfam" id="PF07596">
    <property type="entry name" value="SBP_bac_10"/>
    <property type="match status" value="1"/>
</dbReference>
<keyword evidence="4" id="KW-1185">Reference proteome</keyword>
<keyword evidence="1" id="KW-1133">Transmembrane helix</keyword>
<keyword evidence="1" id="KW-0812">Transmembrane</keyword>
<dbReference type="InterPro" id="IPR027558">
    <property type="entry name" value="Pre_pil_HX9DG_C"/>
</dbReference>
<reference evidence="3 4" key="1">
    <citation type="submission" date="2017-05" db="EMBL/GenBank/DDBJ databases">
        <authorList>
            <person name="Varghese N."/>
            <person name="Submissions S."/>
        </authorList>
    </citation>
    <scope>NUCLEOTIDE SEQUENCE [LARGE SCALE GENOMIC DNA]</scope>
    <source>
        <strain evidence="3 4">DSM 25457</strain>
    </source>
</reference>
<dbReference type="RefSeq" id="WP_283430706.1">
    <property type="nucleotide sequence ID" value="NZ_FXUG01000001.1"/>
</dbReference>
<organism evidence="3 4">
    <name type="scientific">Neorhodopirellula lusitana</name>
    <dbReference type="NCBI Taxonomy" id="445327"/>
    <lineage>
        <taxon>Bacteria</taxon>
        <taxon>Pseudomonadati</taxon>
        <taxon>Planctomycetota</taxon>
        <taxon>Planctomycetia</taxon>
        <taxon>Pirellulales</taxon>
        <taxon>Pirellulaceae</taxon>
        <taxon>Neorhodopirellula</taxon>
    </lineage>
</organism>
<evidence type="ECO:0000313" key="3">
    <source>
        <dbReference type="EMBL" id="SMP40558.1"/>
    </source>
</evidence>
<dbReference type="Gene3D" id="3.30.700.10">
    <property type="entry name" value="Glycoprotein, Type 4 Pilin"/>
    <property type="match status" value="1"/>
</dbReference>
<evidence type="ECO:0000313" key="4">
    <source>
        <dbReference type="Proteomes" id="UP001158067"/>
    </source>
</evidence>
<comment type="caution">
    <text evidence="3">The sequence shown here is derived from an EMBL/GenBank/DDBJ whole genome shotgun (WGS) entry which is preliminary data.</text>
</comment>
<feature type="transmembrane region" description="Helical" evidence="1">
    <location>
        <begin position="12"/>
        <end position="34"/>
    </location>
</feature>
<proteinExistence type="predicted"/>
<accession>A0ABY1PP21</accession>
<dbReference type="PANTHER" id="PTHR30093">
    <property type="entry name" value="GENERAL SECRETION PATHWAY PROTEIN G"/>
    <property type="match status" value="1"/>
</dbReference>
<sequence>MNRPRSGFTLVELLVVISIIGVLMGLLLPAVGAVREASRRNQCSTQIKNLSMAAITYENSKGEMPGYVQSFGRYVGGTGAIDPSDPGNGGVGSHMKIGTWAVALLPSLDAQPAYEHWTEDRYPIIHGGGGTTSGATSGESGASFHQLAAPNLAVMQCASNPVSLGEFGKNSYIANTGMSISGTLPSGFTRPSVSFVGSQSRGNGVFNNKYNVNSSLVHVSEGPKFRIDDIKDGAGNTMLFSESVQALPWHRAGFVAATDFTLATATDKDVVFDATASGAGGVLAARFVHGMVWHYADDATGMSGHWNTNGASEDTPCPVQSFWKINGGGTTVSDDIFTLAMNVTNSPNLARPSSAHTDGVNAAMADGGTRFIADSIDYRVYQALLTPRGKSSNVPWPEFVITDDAF</sequence>
<keyword evidence="1" id="KW-0472">Membrane</keyword>
<name>A0ABY1PP21_9BACT</name>
<dbReference type="Pfam" id="PF07963">
    <property type="entry name" value="N_methyl"/>
    <property type="match status" value="1"/>
</dbReference>
<feature type="domain" description="DUF1559" evidence="2">
    <location>
        <begin position="33"/>
        <end position="377"/>
    </location>
</feature>
<evidence type="ECO:0000256" key="1">
    <source>
        <dbReference type="SAM" id="Phobius"/>
    </source>
</evidence>
<dbReference type="NCBIfam" id="TIGR04294">
    <property type="entry name" value="pre_pil_HX9DG"/>
    <property type="match status" value="1"/>
</dbReference>
<dbReference type="SUPFAM" id="SSF54523">
    <property type="entry name" value="Pili subunits"/>
    <property type="match status" value="1"/>
</dbReference>
<evidence type="ECO:0000259" key="2">
    <source>
        <dbReference type="Pfam" id="PF07596"/>
    </source>
</evidence>
<dbReference type="InterPro" id="IPR012902">
    <property type="entry name" value="N_methyl_site"/>
</dbReference>
<protein>
    <submittedName>
        <fullName evidence="3">Prepilin-type N-terminal cleavage/methylation domain-containing protein</fullName>
    </submittedName>
</protein>
<dbReference type="InterPro" id="IPR045584">
    <property type="entry name" value="Pilin-like"/>
</dbReference>